<dbReference type="SMART" id="SM00640">
    <property type="entry name" value="Glyco_32"/>
    <property type="match status" value="1"/>
</dbReference>
<proteinExistence type="inferred from homology"/>
<dbReference type="InterPro" id="IPR013189">
    <property type="entry name" value="Glyco_hydro_32_C"/>
</dbReference>
<dbReference type="PANTHER" id="PTHR42800:SF2">
    <property type="entry name" value="INVERTASE-RELATED"/>
    <property type="match status" value="1"/>
</dbReference>
<evidence type="ECO:0000256" key="4">
    <source>
        <dbReference type="RuleBase" id="RU362110"/>
    </source>
</evidence>
<gene>
    <name evidence="7" type="ORF">AA15669_1724</name>
</gene>
<reference evidence="7" key="1">
    <citation type="submission" date="2013-04" db="EMBL/GenBank/DDBJ databases">
        <title>The genome sequencing project of 58 acetic acid bacteria.</title>
        <authorList>
            <person name="Okamoto-Kainuma A."/>
            <person name="Ishikawa M."/>
            <person name="Umino S."/>
            <person name="Koizumi Y."/>
            <person name="Shiwa Y."/>
            <person name="Yoshikawa H."/>
            <person name="Matsutani M."/>
            <person name="Matsushita K."/>
        </authorList>
    </citation>
    <scope>NUCLEOTIDE SEQUENCE</scope>
    <source>
        <strain evidence="7">DSM 15669</strain>
    </source>
</reference>
<dbReference type="InterPro" id="IPR023296">
    <property type="entry name" value="Glyco_hydro_beta-prop_sf"/>
</dbReference>
<dbReference type="Proteomes" id="UP001062901">
    <property type="component" value="Unassembled WGS sequence"/>
</dbReference>
<evidence type="ECO:0000259" key="6">
    <source>
        <dbReference type="Pfam" id="PF08244"/>
    </source>
</evidence>
<dbReference type="InterPro" id="IPR001362">
    <property type="entry name" value="Glyco_hydro_32"/>
</dbReference>
<evidence type="ECO:0000256" key="3">
    <source>
        <dbReference type="ARBA" id="ARBA00023295"/>
    </source>
</evidence>
<dbReference type="Gene3D" id="2.115.10.20">
    <property type="entry name" value="Glycosyl hydrolase domain, family 43"/>
    <property type="match status" value="1"/>
</dbReference>
<dbReference type="InterPro" id="IPR013320">
    <property type="entry name" value="ConA-like_dom_sf"/>
</dbReference>
<dbReference type="Pfam" id="PF08244">
    <property type="entry name" value="Glyco_hydro_32C"/>
    <property type="match status" value="1"/>
</dbReference>
<accession>A0ABQ0P0V8</accession>
<keyword evidence="3 4" id="KW-0326">Glycosidase</keyword>
<dbReference type="PANTHER" id="PTHR42800">
    <property type="entry name" value="EXOINULINASE INUD (AFU_ORTHOLOGUE AFUA_5G00480)"/>
    <property type="match status" value="1"/>
</dbReference>
<sequence>MSVTKSDDFYEKLYRPHIHFSPSFGFVNDPCGLVYDGKQYHLYYQFRPMHNLTNEVDWGHAVSPDMYQWEDRGHAIVNSDEKGMAFTGSVVVDGQNTSALFPPGKAPLPANQMKGGLVALYTRDDRSIRKNHKSTIHAAWSGDGGNHYEDFAHNPVLDLNDPDTRDPQVFWHAPSQKWVLALASAYTHEILFYGSRNLIKWEHLSTFAPAGYQGVEFECPNLVELEIEGEKTKKWVLFISLNPGSPQGGSSIQYFVGSFDGKKFVADNSVMDFTDFAKDSYALQIFNDAPDGVKCGVSWFGNWQYCFFQPPKNWSGAMTLPRQFHLRRNEIGLPMLIQRPVGIDALVAKTLTSSQFVMEYERKVEKTVALPTNAAIDVRLEAQVTHSVEPNGWLDIEFSNKDGEVLSLGYQRQTKSFWIDRSGLKGFSNHTFSTHFAASLPRDSKSFQAQIILDGCTLEVYLNDGAGVGTCLVFPKAALDTLTLRSSQLGLDVKKFEVNALKTTVKEREYL</sequence>
<dbReference type="Gene3D" id="2.60.120.560">
    <property type="entry name" value="Exo-inulinase, domain 1"/>
    <property type="match status" value="1"/>
</dbReference>
<dbReference type="Pfam" id="PF00251">
    <property type="entry name" value="Glyco_hydro_32N"/>
    <property type="match status" value="1"/>
</dbReference>
<evidence type="ECO:0000313" key="8">
    <source>
        <dbReference type="Proteomes" id="UP001062901"/>
    </source>
</evidence>
<dbReference type="SUPFAM" id="SSF75005">
    <property type="entry name" value="Arabinanase/levansucrase/invertase"/>
    <property type="match status" value="1"/>
</dbReference>
<dbReference type="SUPFAM" id="SSF49899">
    <property type="entry name" value="Concanavalin A-like lectins/glucanases"/>
    <property type="match status" value="1"/>
</dbReference>
<evidence type="ECO:0000259" key="5">
    <source>
        <dbReference type="Pfam" id="PF00251"/>
    </source>
</evidence>
<organism evidence="7 8">
    <name type="scientific">Saccharibacter floricola DSM 15669</name>
    <dbReference type="NCBI Taxonomy" id="1123227"/>
    <lineage>
        <taxon>Bacteria</taxon>
        <taxon>Pseudomonadati</taxon>
        <taxon>Pseudomonadota</taxon>
        <taxon>Alphaproteobacteria</taxon>
        <taxon>Acetobacterales</taxon>
        <taxon>Acetobacteraceae</taxon>
        <taxon>Saccharibacter</taxon>
    </lineage>
</organism>
<keyword evidence="8" id="KW-1185">Reference proteome</keyword>
<name>A0ABQ0P0V8_9PROT</name>
<feature type="domain" description="Glycosyl hydrolase family 32 C-terminal" evidence="6">
    <location>
        <begin position="363"/>
        <end position="497"/>
    </location>
</feature>
<feature type="domain" description="Glycosyl hydrolase family 32 N-terminal" evidence="5">
    <location>
        <begin position="19"/>
        <end position="329"/>
    </location>
</feature>
<dbReference type="CDD" id="cd18622">
    <property type="entry name" value="GH32_Inu-like"/>
    <property type="match status" value="1"/>
</dbReference>
<evidence type="ECO:0000313" key="7">
    <source>
        <dbReference type="EMBL" id="GBQ08297.1"/>
    </source>
</evidence>
<dbReference type="EMBL" id="BAQD01000087">
    <property type="protein sequence ID" value="GBQ08297.1"/>
    <property type="molecule type" value="Genomic_DNA"/>
</dbReference>
<evidence type="ECO:0000256" key="2">
    <source>
        <dbReference type="ARBA" id="ARBA00022801"/>
    </source>
</evidence>
<protein>
    <submittedName>
        <fullName evidence="7">Invertase</fullName>
    </submittedName>
</protein>
<comment type="similarity">
    <text evidence="1 4">Belongs to the glycosyl hydrolase 32 family.</text>
</comment>
<dbReference type="InterPro" id="IPR013148">
    <property type="entry name" value="Glyco_hydro_32_N"/>
</dbReference>
<keyword evidence="2 4" id="KW-0378">Hydrolase</keyword>
<comment type="caution">
    <text evidence="7">The sequence shown here is derived from an EMBL/GenBank/DDBJ whole genome shotgun (WGS) entry which is preliminary data.</text>
</comment>
<evidence type="ECO:0000256" key="1">
    <source>
        <dbReference type="ARBA" id="ARBA00009902"/>
    </source>
</evidence>